<dbReference type="EMBL" id="FONT01000008">
    <property type="protein sequence ID" value="SFE98804.1"/>
    <property type="molecule type" value="Genomic_DNA"/>
</dbReference>
<dbReference type="OrthoDB" id="9774454at2"/>
<dbReference type="Gene3D" id="3.30.390.50">
    <property type="entry name" value="CO dehydrogenase flavoprotein, C-terminal domain"/>
    <property type="match status" value="1"/>
</dbReference>
<dbReference type="RefSeq" id="WP_091663442.1">
    <property type="nucleotide sequence ID" value="NZ_FONT01000008.1"/>
</dbReference>
<dbReference type="AlphaFoldDB" id="A0A1I2F064"/>
<dbReference type="InterPro" id="IPR016169">
    <property type="entry name" value="FAD-bd_PCMH_sub2"/>
</dbReference>
<evidence type="ECO:0000259" key="4">
    <source>
        <dbReference type="PROSITE" id="PS51387"/>
    </source>
</evidence>
<dbReference type="Gene3D" id="3.30.465.10">
    <property type="match status" value="1"/>
</dbReference>
<protein>
    <submittedName>
        <fullName evidence="5">Carbon-monoxide dehydrogenase medium subunit/2-furoyl-CoA dehydrogenase FAD binding subunit</fullName>
    </submittedName>
</protein>
<dbReference type="Pfam" id="PF00941">
    <property type="entry name" value="FAD_binding_5"/>
    <property type="match status" value="1"/>
</dbReference>
<evidence type="ECO:0000256" key="1">
    <source>
        <dbReference type="ARBA" id="ARBA00022630"/>
    </source>
</evidence>
<evidence type="ECO:0000313" key="5">
    <source>
        <dbReference type="EMBL" id="SFE98804.1"/>
    </source>
</evidence>
<dbReference type="InterPro" id="IPR051312">
    <property type="entry name" value="Diverse_Substr_Oxidored"/>
</dbReference>
<dbReference type="Pfam" id="PF03450">
    <property type="entry name" value="CO_deh_flav_C"/>
    <property type="match status" value="1"/>
</dbReference>
<dbReference type="PROSITE" id="PS51387">
    <property type="entry name" value="FAD_PCMH"/>
    <property type="match status" value="1"/>
</dbReference>
<feature type="domain" description="FAD-binding PCMH-type" evidence="4">
    <location>
        <begin position="1"/>
        <end position="177"/>
    </location>
</feature>
<sequence length="292" mass="32206">MKPATFQYVRPESVRECLEYLSMYGDEAKIIAGGQSLIPVMNMRLSTPEYLIDISRLEELNYIRHEGDFLHIGGGTRQIDVETSSLVKTYNPLLRDAIRHIGHSQIRTRGTVGGSISHGDPSAELPLILAALRGEIVVVDEEETANYTADEFYLTTLLTALEPQQMVSEIVLPVLSPQAGYAFIEETRRQGDFALVSVAAVLEIDSQNLITKANVGIGGAHEVPYVAEELEEYLIGKEPTDSTFEKASEEIKDSLEPETDLHGTAEYRMDLAVELTKRALRQAAGNVEGALQ</sequence>
<keyword evidence="1" id="KW-0285">Flavoprotein</keyword>
<dbReference type="Proteomes" id="UP000199516">
    <property type="component" value="Unassembled WGS sequence"/>
</dbReference>
<dbReference type="PANTHER" id="PTHR42659">
    <property type="entry name" value="XANTHINE DEHYDROGENASE SUBUNIT C-RELATED"/>
    <property type="match status" value="1"/>
</dbReference>
<evidence type="ECO:0000313" key="6">
    <source>
        <dbReference type="Proteomes" id="UP000199516"/>
    </source>
</evidence>
<dbReference type="InterPro" id="IPR036683">
    <property type="entry name" value="CO_DH_flav_C_dom_sf"/>
</dbReference>
<dbReference type="PANTHER" id="PTHR42659:SF2">
    <property type="entry name" value="XANTHINE DEHYDROGENASE SUBUNIT C-RELATED"/>
    <property type="match status" value="1"/>
</dbReference>
<dbReference type="InterPro" id="IPR016167">
    <property type="entry name" value="FAD-bd_PCMH_sub1"/>
</dbReference>
<dbReference type="InterPro" id="IPR002346">
    <property type="entry name" value="Mopterin_DH_FAD-bd"/>
</dbReference>
<dbReference type="GO" id="GO:0071949">
    <property type="term" value="F:FAD binding"/>
    <property type="evidence" value="ECO:0007669"/>
    <property type="project" value="InterPro"/>
</dbReference>
<dbReference type="STRING" id="930128.SAMN05192532_10823"/>
<dbReference type="Gene3D" id="3.30.43.10">
    <property type="entry name" value="Uridine Diphospho-n-acetylenolpyruvylglucosamine Reductase, domain 2"/>
    <property type="match status" value="1"/>
</dbReference>
<keyword evidence="2" id="KW-0274">FAD</keyword>
<reference evidence="5 6" key="1">
    <citation type="submission" date="2016-10" db="EMBL/GenBank/DDBJ databases">
        <authorList>
            <person name="de Groot N.N."/>
        </authorList>
    </citation>
    <scope>NUCLEOTIDE SEQUENCE [LARGE SCALE GENOMIC DNA]</scope>
    <source>
        <strain evidence="5 6">DSM 23995</strain>
    </source>
</reference>
<organism evidence="5 6">
    <name type="scientific">Alteribacillus iranensis</name>
    <dbReference type="NCBI Taxonomy" id="930128"/>
    <lineage>
        <taxon>Bacteria</taxon>
        <taxon>Bacillati</taxon>
        <taxon>Bacillota</taxon>
        <taxon>Bacilli</taxon>
        <taxon>Bacillales</taxon>
        <taxon>Bacillaceae</taxon>
        <taxon>Alteribacillus</taxon>
    </lineage>
</organism>
<accession>A0A1I2F064</accession>
<dbReference type="InterPro" id="IPR005107">
    <property type="entry name" value="CO_DH_flav_C"/>
</dbReference>
<dbReference type="SUPFAM" id="SSF56176">
    <property type="entry name" value="FAD-binding/transporter-associated domain-like"/>
    <property type="match status" value="1"/>
</dbReference>
<name>A0A1I2F064_9BACI</name>
<dbReference type="InterPro" id="IPR036318">
    <property type="entry name" value="FAD-bd_PCMH-like_sf"/>
</dbReference>
<proteinExistence type="predicted"/>
<dbReference type="SMART" id="SM01092">
    <property type="entry name" value="CO_deh_flav_C"/>
    <property type="match status" value="1"/>
</dbReference>
<evidence type="ECO:0000256" key="2">
    <source>
        <dbReference type="ARBA" id="ARBA00022827"/>
    </source>
</evidence>
<dbReference type="GO" id="GO:0016491">
    <property type="term" value="F:oxidoreductase activity"/>
    <property type="evidence" value="ECO:0007669"/>
    <property type="project" value="UniProtKB-KW"/>
</dbReference>
<dbReference type="InterPro" id="IPR016166">
    <property type="entry name" value="FAD-bd_PCMH"/>
</dbReference>
<evidence type="ECO:0000256" key="3">
    <source>
        <dbReference type="ARBA" id="ARBA00023002"/>
    </source>
</evidence>
<dbReference type="SUPFAM" id="SSF55447">
    <property type="entry name" value="CO dehydrogenase flavoprotein C-terminal domain-like"/>
    <property type="match status" value="1"/>
</dbReference>
<gene>
    <name evidence="5" type="ORF">SAMN05192532_10823</name>
</gene>
<keyword evidence="3" id="KW-0560">Oxidoreductase</keyword>
<keyword evidence="6" id="KW-1185">Reference proteome</keyword>